<keyword evidence="4" id="KW-0479">Metal-binding</keyword>
<feature type="transmembrane region" description="Helical" evidence="9">
    <location>
        <begin position="391"/>
        <end position="411"/>
    </location>
</feature>
<keyword evidence="6 9" id="KW-1133">Transmembrane helix</keyword>
<dbReference type="PATRIC" id="fig|442562.3.peg.639"/>
<dbReference type="RefSeq" id="WP_051521346.1">
    <property type="nucleotide sequence ID" value="NZ_KK088582.1"/>
</dbReference>
<dbReference type="AlphaFoldDB" id="A0A017HVY2"/>
<evidence type="ECO:0000256" key="7">
    <source>
        <dbReference type="ARBA" id="ARBA00023008"/>
    </source>
</evidence>
<feature type="chain" id="PRO_5001496128" description="Copper resistance protein CopC" evidence="10">
    <location>
        <begin position="27"/>
        <end position="545"/>
    </location>
</feature>
<dbReference type="GO" id="GO:0046688">
    <property type="term" value="P:response to copper ion"/>
    <property type="evidence" value="ECO:0007669"/>
    <property type="project" value="InterPro"/>
</dbReference>
<accession>A0A017HVY2</accession>
<dbReference type="EMBL" id="AOSK01000021">
    <property type="protein sequence ID" value="EYD77914.1"/>
    <property type="molecule type" value="Genomic_DNA"/>
</dbReference>
<evidence type="ECO:0008006" key="15">
    <source>
        <dbReference type="Google" id="ProtNLM"/>
    </source>
</evidence>
<name>A0A017HVY2_9RHOB</name>
<comment type="subcellular location">
    <subcellularLocation>
        <location evidence="1">Cell membrane</location>
        <topology evidence="1">Multi-pass membrane protein</topology>
    </subcellularLocation>
</comment>
<evidence type="ECO:0000256" key="3">
    <source>
        <dbReference type="ARBA" id="ARBA00022692"/>
    </source>
</evidence>
<evidence type="ECO:0000259" key="11">
    <source>
        <dbReference type="Pfam" id="PF04234"/>
    </source>
</evidence>
<gene>
    <name evidence="13" type="ORF">Rumeso_00641</name>
</gene>
<evidence type="ECO:0000256" key="8">
    <source>
        <dbReference type="ARBA" id="ARBA00023136"/>
    </source>
</evidence>
<comment type="caution">
    <text evidence="13">The sequence shown here is derived from an EMBL/GenBank/DDBJ whole genome shotgun (WGS) entry which is preliminary data.</text>
</comment>
<keyword evidence="3 9" id="KW-0812">Transmembrane</keyword>
<evidence type="ECO:0000256" key="9">
    <source>
        <dbReference type="SAM" id="Phobius"/>
    </source>
</evidence>
<keyword evidence="7" id="KW-0186">Copper</keyword>
<keyword evidence="8 9" id="KW-0472">Membrane</keyword>
<dbReference type="Proteomes" id="UP000019666">
    <property type="component" value="Unassembled WGS sequence"/>
</dbReference>
<dbReference type="STRING" id="442562.Rumeso_00641"/>
<evidence type="ECO:0000256" key="5">
    <source>
        <dbReference type="ARBA" id="ARBA00022729"/>
    </source>
</evidence>
<evidence type="ECO:0000256" key="4">
    <source>
        <dbReference type="ARBA" id="ARBA00022723"/>
    </source>
</evidence>
<feature type="transmembrane region" description="Helical" evidence="9">
    <location>
        <begin position="280"/>
        <end position="298"/>
    </location>
</feature>
<dbReference type="GO" id="GO:0005886">
    <property type="term" value="C:plasma membrane"/>
    <property type="evidence" value="ECO:0007669"/>
    <property type="project" value="UniProtKB-SubCell"/>
</dbReference>
<organism evidence="13 14">
    <name type="scientific">Rubellimicrobium mesophilum DSM 19309</name>
    <dbReference type="NCBI Taxonomy" id="442562"/>
    <lineage>
        <taxon>Bacteria</taxon>
        <taxon>Pseudomonadati</taxon>
        <taxon>Pseudomonadota</taxon>
        <taxon>Alphaproteobacteria</taxon>
        <taxon>Rhodobacterales</taxon>
        <taxon>Roseobacteraceae</taxon>
        <taxon>Rubellimicrobium</taxon>
    </lineage>
</organism>
<dbReference type="InterPro" id="IPR014756">
    <property type="entry name" value="Ig_E-set"/>
</dbReference>
<feature type="transmembrane region" description="Helical" evidence="9">
    <location>
        <begin position="319"/>
        <end position="338"/>
    </location>
</feature>
<feature type="signal peptide" evidence="10">
    <location>
        <begin position="1"/>
        <end position="26"/>
    </location>
</feature>
<feature type="transmembrane region" description="Helical" evidence="9">
    <location>
        <begin position="219"/>
        <end position="236"/>
    </location>
</feature>
<keyword evidence="5 10" id="KW-0732">Signal</keyword>
<dbReference type="Pfam" id="PF04234">
    <property type="entry name" value="CopC"/>
    <property type="match status" value="1"/>
</dbReference>
<feature type="domain" description="CopC" evidence="11">
    <location>
        <begin position="25"/>
        <end position="117"/>
    </location>
</feature>
<feature type="transmembrane region" description="Helical" evidence="9">
    <location>
        <begin position="350"/>
        <end position="370"/>
    </location>
</feature>
<feature type="transmembrane region" description="Helical" evidence="9">
    <location>
        <begin position="248"/>
        <end position="268"/>
    </location>
</feature>
<dbReference type="InterPro" id="IPR008457">
    <property type="entry name" value="Cu-R_CopD_dom"/>
</dbReference>
<evidence type="ECO:0000259" key="12">
    <source>
        <dbReference type="Pfam" id="PF05425"/>
    </source>
</evidence>
<protein>
    <recommendedName>
        <fullName evidence="15">Copper resistance protein CopC</fullName>
    </recommendedName>
</protein>
<reference evidence="13 14" key="1">
    <citation type="submission" date="2013-02" db="EMBL/GenBank/DDBJ databases">
        <authorList>
            <person name="Fiebig A."/>
            <person name="Goeker M."/>
            <person name="Klenk H.-P.P."/>
        </authorList>
    </citation>
    <scope>NUCLEOTIDE SEQUENCE [LARGE SCALE GENOMIC DNA]</scope>
    <source>
        <strain evidence="13 14">DSM 19309</strain>
    </source>
</reference>
<evidence type="ECO:0000256" key="6">
    <source>
        <dbReference type="ARBA" id="ARBA00022989"/>
    </source>
</evidence>
<feature type="transmembrane region" description="Helical" evidence="9">
    <location>
        <begin position="143"/>
        <end position="163"/>
    </location>
</feature>
<dbReference type="Pfam" id="PF05425">
    <property type="entry name" value="CopD"/>
    <property type="match status" value="1"/>
</dbReference>
<dbReference type="InterPro" id="IPR014755">
    <property type="entry name" value="Cu-Rt/internalin_Ig-like"/>
</dbReference>
<dbReference type="GO" id="GO:0005507">
    <property type="term" value="F:copper ion binding"/>
    <property type="evidence" value="ECO:0007669"/>
    <property type="project" value="InterPro"/>
</dbReference>
<feature type="transmembrane region" description="Helical" evidence="9">
    <location>
        <begin position="175"/>
        <end position="199"/>
    </location>
</feature>
<evidence type="ECO:0000256" key="10">
    <source>
        <dbReference type="SAM" id="SignalP"/>
    </source>
</evidence>
<dbReference type="InterPro" id="IPR007348">
    <property type="entry name" value="CopC_dom"/>
</dbReference>
<proteinExistence type="predicted"/>
<dbReference type="GO" id="GO:0006825">
    <property type="term" value="P:copper ion transport"/>
    <property type="evidence" value="ECO:0007669"/>
    <property type="project" value="InterPro"/>
</dbReference>
<dbReference type="Gene3D" id="2.60.40.1220">
    <property type="match status" value="1"/>
</dbReference>
<evidence type="ECO:0000256" key="1">
    <source>
        <dbReference type="ARBA" id="ARBA00004651"/>
    </source>
</evidence>
<keyword evidence="2" id="KW-1003">Cell membrane</keyword>
<sequence>MAVRILGSLVLMLLLLGAAGSARAHAVVTGTEPLDGTVLAGPPSEVVIGFNEPVALIRAQVLGPDGQDVLEPDGGRAGEDGLHLDLPEGLARGTYTVSYHVVSLDGHPVAGSLVFSIGAASASGSQVEDDSAGWRWSFVAARVLLYLGLFGAAGGVAYALLVRPLEPLREEVRRIGSAAALVGLAAAVMALGLQGGLLLGGPPVILADPVTWAAGLSSTFGRAALCAMLGLALVWAGSRVRRTRGADLLAASGAVVALASFGLSGHVVTAGPGGLTIPPLLIHSTLAAFWVGSLLPLLRALAVPAEGTAPTVQRFSRQAILAVPVLLLAGLVLAWIQVRRPGALATTEYGRILLLKVVLVGALLGLAALNRLSLTPALARHIPGAGRRLGWSIRAEIALVVPILAATAALGTTPPPRALLAQGAPADLHAHEEHGHMRSERRLTLSADGFVAEVALAPGRIGPNGVSIALRDPRGRDLDVPEVTLRLSNAGKGIAPLVRPAERTGPGLWHVADLHLAVPGTWTLELDVLVSDFERQTATADLTVE</sequence>
<dbReference type="PANTHER" id="PTHR34820">
    <property type="entry name" value="INNER MEMBRANE PROTEIN YEBZ"/>
    <property type="match status" value="1"/>
</dbReference>
<evidence type="ECO:0000313" key="14">
    <source>
        <dbReference type="Proteomes" id="UP000019666"/>
    </source>
</evidence>
<dbReference type="PANTHER" id="PTHR34820:SF4">
    <property type="entry name" value="INNER MEMBRANE PROTEIN YEBZ"/>
    <property type="match status" value="1"/>
</dbReference>
<dbReference type="GO" id="GO:0042597">
    <property type="term" value="C:periplasmic space"/>
    <property type="evidence" value="ECO:0007669"/>
    <property type="project" value="InterPro"/>
</dbReference>
<feature type="domain" description="Copper resistance protein D" evidence="12">
    <location>
        <begin position="311"/>
        <end position="410"/>
    </location>
</feature>
<dbReference type="SUPFAM" id="SSF81296">
    <property type="entry name" value="E set domains"/>
    <property type="match status" value="1"/>
</dbReference>
<keyword evidence="14" id="KW-1185">Reference proteome</keyword>
<dbReference type="InterPro" id="IPR032694">
    <property type="entry name" value="CopC/D"/>
</dbReference>
<evidence type="ECO:0000256" key="2">
    <source>
        <dbReference type="ARBA" id="ARBA00022475"/>
    </source>
</evidence>
<evidence type="ECO:0000313" key="13">
    <source>
        <dbReference type="EMBL" id="EYD77914.1"/>
    </source>
</evidence>
<dbReference type="HOGENOM" id="CLU_023176_2_0_5"/>